<dbReference type="EMBL" id="CAJVQB010172658">
    <property type="protein sequence ID" value="CAG8857591.1"/>
    <property type="molecule type" value="Genomic_DNA"/>
</dbReference>
<organism evidence="1 2">
    <name type="scientific">Gigaspora margarita</name>
    <dbReference type="NCBI Taxonomy" id="4874"/>
    <lineage>
        <taxon>Eukaryota</taxon>
        <taxon>Fungi</taxon>
        <taxon>Fungi incertae sedis</taxon>
        <taxon>Mucoromycota</taxon>
        <taxon>Glomeromycotina</taxon>
        <taxon>Glomeromycetes</taxon>
        <taxon>Diversisporales</taxon>
        <taxon>Gigasporaceae</taxon>
        <taxon>Gigaspora</taxon>
    </lineage>
</organism>
<name>A0ABN7XU36_GIGMA</name>
<gene>
    <name evidence="1" type="ORF">GMARGA_LOCUS46410</name>
</gene>
<evidence type="ECO:0000313" key="2">
    <source>
        <dbReference type="Proteomes" id="UP000789901"/>
    </source>
</evidence>
<feature type="non-terminal residue" evidence="1">
    <location>
        <position position="1"/>
    </location>
</feature>
<feature type="non-terminal residue" evidence="1">
    <location>
        <position position="52"/>
    </location>
</feature>
<sequence length="52" mass="6041">KEHMFKAKKGLEKEYLPDVRITNGKVPKCYNRKINCEKGPVFGNRYKNEIGA</sequence>
<proteinExistence type="predicted"/>
<accession>A0ABN7XU36</accession>
<keyword evidence="2" id="KW-1185">Reference proteome</keyword>
<dbReference type="Proteomes" id="UP000789901">
    <property type="component" value="Unassembled WGS sequence"/>
</dbReference>
<protein>
    <submittedName>
        <fullName evidence="1">28040_t:CDS:1</fullName>
    </submittedName>
</protein>
<reference evidence="1 2" key="1">
    <citation type="submission" date="2021-06" db="EMBL/GenBank/DDBJ databases">
        <authorList>
            <person name="Kallberg Y."/>
            <person name="Tangrot J."/>
            <person name="Rosling A."/>
        </authorList>
    </citation>
    <scope>NUCLEOTIDE SEQUENCE [LARGE SCALE GENOMIC DNA]</scope>
    <source>
        <strain evidence="1 2">120-4 pot B 10/14</strain>
    </source>
</reference>
<evidence type="ECO:0000313" key="1">
    <source>
        <dbReference type="EMBL" id="CAG8857591.1"/>
    </source>
</evidence>
<comment type="caution">
    <text evidence="1">The sequence shown here is derived from an EMBL/GenBank/DDBJ whole genome shotgun (WGS) entry which is preliminary data.</text>
</comment>